<dbReference type="AlphaFoldDB" id="A0A6J4UXE7"/>
<evidence type="ECO:0000313" key="1">
    <source>
        <dbReference type="EMBL" id="CAA9558842.1"/>
    </source>
</evidence>
<proteinExistence type="predicted"/>
<accession>A0A6J4UXE7</accession>
<dbReference type="EMBL" id="CADCWM010000438">
    <property type="protein sequence ID" value="CAA9558842.1"/>
    <property type="molecule type" value="Genomic_DNA"/>
</dbReference>
<name>A0A6J4UXE7_9BACT</name>
<gene>
    <name evidence="1" type="ORF">AVDCRST_MAG88-1328</name>
</gene>
<organism evidence="1">
    <name type="scientific">uncultured Thermomicrobiales bacterium</name>
    <dbReference type="NCBI Taxonomy" id="1645740"/>
    <lineage>
        <taxon>Bacteria</taxon>
        <taxon>Pseudomonadati</taxon>
        <taxon>Thermomicrobiota</taxon>
        <taxon>Thermomicrobia</taxon>
        <taxon>Thermomicrobiales</taxon>
        <taxon>environmental samples</taxon>
    </lineage>
</organism>
<reference evidence="1" key="1">
    <citation type="submission" date="2020-02" db="EMBL/GenBank/DDBJ databases">
        <authorList>
            <person name="Meier V. D."/>
        </authorList>
    </citation>
    <scope>NUCLEOTIDE SEQUENCE</scope>
    <source>
        <strain evidence="1">AVDCRST_MAG88</strain>
    </source>
</reference>
<protein>
    <submittedName>
        <fullName evidence="1">Uncharacterized protein</fullName>
    </submittedName>
</protein>
<sequence>MRLKAVHGHPGVYEMTWANDGRATFRFGPSIRPGDPHIIWRRVGTHDIFDAP</sequence>